<dbReference type="PANTHER" id="PTHR48079:SF6">
    <property type="entry name" value="NAD(P)-BINDING DOMAIN-CONTAINING PROTEIN-RELATED"/>
    <property type="match status" value="1"/>
</dbReference>
<gene>
    <name evidence="2" type="ORF">K491DRAFT_769865</name>
</gene>
<dbReference type="AlphaFoldDB" id="A0A6A6SYK3"/>
<dbReference type="InterPro" id="IPR051783">
    <property type="entry name" value="NAD(P)-dependent_oxidoreduct"/>
</dbReference>
<protein>
    <submittedName>
        <fullName evidence="2">NAD(P)-binding protein</fullName>
    </submittedName>
</protein>
<organism evidence="2 3">
    <name type="scientific">Lophiostoma macrostomum CBS 122681</name>
    <dbReference type="NCBI Taxonomy" id="1314788"/>
    <lineage>
        <taxon>Eukaryota</taxon>
        <taxon>Fungi</taxon>
        <taxon>Dikarya</taxon>
        <taxon>Ascomycota</taxon>
        <taxon>Pezizomycotina</taxon>
        <taxon>Dothideomycetes</taxon>
        <taxon>Pleosporomycetidae</taxon>
        <taxon>Pleosporales</taxon>
        <taxon>Lophiostomataceae</taxon>
        <taxon>Lophiostoma</taxon>
    </lineage>
</organism>
<keyword evidence="3" id="KW-1185">Reference proteome</keyword>
<reference evidence="2" key="1">
    <citation type="journal article" date="2020" name="Stud. Mycol.">
        <title>101 Dothideomycetes genomes: a test case for predicting lifestyles and emergence of pathogens.</title>
        <authorList>
            <person name="Haridas S."/>
            <person name="Albert R."/>
            <person name="Binder M."/>
            <person name="Bloem J."/>
            <person name="Labutti K."/>
            <person name="Salamov A."/>
            <person name="Andreopoulos B."/>
            <person name="Baker S."/>
            <person name="Barry K."/>
            <person name="Bills G."/>
            <person name="Bluhm B."/>
            <person name="Cannon C."/>
            <person name="Castanera R."/>
            <person name="Culley D."/>
            <person name="Daum C."/>
            <person name="Ezra D."/>
            <person name="Gonzalez J."/>
            <person name="Henrissat B."/>
            <person name="Kuo A."/>
            <person name="Liang C."/>
            <person name="Lipzen A."/>
            <person name="Lutzoni F."/>
            <person name="Magnuson J."/>
            <person name="Mondo S."/>
            <person name="Nolan M."/>
            <person name="Ohm R."/>
            <person name="Pangilinan J."/>
            <person name="Park H.-J."/>
            <person name="Ramirez L."/>
            <person name="Alfaro M."/>
            <person name="Sun H."/>
            <person name="Tritt A."/>
            <person name="Yoshinaga Y."/>
            <person name="Zwiers L.-H."/>
            <person name="Turgeon B."/>
            <person name="Goodwin S."/>
            <person name="Spatafora J."/>
            <person name="Crous P."/>
            <person name="Grigoriev I."/>
        </authorList>
    </citation>
    <scope>NUCLEOTIDE SEQUENCE</scope>
    <source>
        <strain evidence="2">CBS 122681</strain>
    </source>
</reference>
<dbReference type="Pfam" id="PF05368">
    <property type="entry name" value="NmrA"/>
    <property type="match status" value="1"/>
</dbReference>
<dbReference type="GO" id="GO:0005737">
    <property type="term" value="C:cytoplasm"/>
    <property type="evidence" value="ECO:0007669"/>
    <property type="project" value="TreeGrafter"/>
</dbReference>
<dbReference type="EMBL" id="MU004396">
    <property type="protein sequence ID" value="KAF2652652.1"/>
    <property type="molecule type" value="Genomic_DNA"/>
</dbReference>
<dbReference type="InterPro" id="IPR008030">
    <property type="entry name" value="NmrA-like"/>
</dbReference>
<dbReference type="Gene3D" id="3.40.50.720">
    <property type="entry name" value="NAD(P)-binding Rossmann-like Domain"/>
    <property type="match status" value="1"/>
</dbReference>
<name>A0A6A6SYK3_9PLEO</name>
<dbReference type="SUPFAM" id="SSF51735">
    <property type="entry name" value="NAD(P)-binding Rossmann-fold domains"/>
    <property type="match status" value="1"/>
</dbReference>
<dbReference type="OrthoDB" id="10262413at2759"/>
<dbReference type="Proteomes" id="UP000799324">
    <property type="component" value="Unassembled WGS sequence"/>
</dbReference>
<evidence type="ECO:0000259" key="1">
    <source>
        <dbReference type="Pfam" id="PF05368"/>
    </source>
</evidence>
<proteinExistence type="predicted"/>
<evidence type="ECO:0000313" key="3">
    <source>
        <dbReference type="Proteomes" id="UP000799324"/>
    </source>
</evidence>
<dbReference type="InterPro" id="IPR036291">
    <property type="entry name" value="NAD(P)-bd_dom_sf"/>
</dbReference>
<dbReference type="GO" id="GO:0004029">
    <property type="term" value="F:aldehyde dehydrogenase (NAD+) activity"/>
    <property type="evidence" value="ECO:0007669"/>
    <property type="project" value="TreeGrafter"/>
</dbReference>
<accession>A0A6A6SYK3</accession>
<sequence length="351" mass="38543">MDRPQNILITGAAGYIGGSILSDFVSGTNGSIAGARIHAVVRSEQQVHTLSKLGVNILNFELSDEAAVAAAIDKNESNSMDYLLVSNLLQALGRRKAVVNTPVYLIHSSVTTWYSEEGGWPHGNLKDTDAIYEKEKELDIPHPIRETNVFLVKKAKECGVTSFNLAIPNIYGVGTGEGRKISILIPALIQASIALKKVHKFDKDGYPPAAHISDVVALYRLVVEHVLQEQKIPNGKDGYYFVQAHRAPWWAYMEALAKSLYARGLVADSEVETWPSDEAAAQALHFPAQFIRAMGTASGGLEPVNAYRLGWQPKWDEQMFLDHADDEVQALLDLGKVRTSLFDKIMTSATN</sequence>
<dbReference type="PANTHER" id="PTHR48079">
    <property type="entry name" value="PROTEIN YEEZ"/>
    <property type="match status" value="1"/>
</dbReference>
<evidence type="ECO:0000313" key="2">
    <source>
        <dbReference type="EMBL" id="KAF2652652.1"/>
    </source>
</evidence>
<feature type="domain" description="NmrA-like" evidence="1">
    <location>
        <begin position="5"/>
        <end position="74"/>
    </location>
</feature>